<dbReference type="Gene3D" id="3.40.50.1820">
    <property type="entry name" value="alpha/beta hydrolase"/>
    <property type="match status" value="1"/>
</dbReference>
<dbReference type="EMBL" id="CAJNNV010028243">
    <property type="protein sequence ID" value="CAE8623801.1"/>
    <property type="molecule type" value="Genomic_DNA"/>
</dbReference>
<sequence>CIHAVRNVSPELTIAVSHNFIDATCLPQTLGCLQKALAAFAERRSGGATGDEALEFLSEGNLDAPSASLLAASLHAPQAIAVLVGSAVETVRHARNALGPEEQAGKGLRLQMLERSISEAWVTCGQALESAAAGLASDAATTSPEVSASTAASLRECIRDAARDAMATVDAIAEHALRPPDDPPEVCYPGRRLRVAVLHGTCSNSQVMEMQLLHLRTVCGDKVEFLFIQGHLPAGPENPQHRLMSTFFPDQLFWQYAQETLQQKLRELAPVDGVIGFSQGSNLALHLAGRASIGTGAPLSFVETHGYHAFFKEHPFIARPWEERIDKFTKDKGAVLVLVRVPFLCGGTRIV</sequence>
<name>A0A813GLP1_POLGL</name>
<comment type="caution">
    <text evidence="3">The sequence shown here is derived from an EMBL/GenBank/DDBJ whole genome shotgun (WGS) entry which is preliminary data.</text>
</comment>
<dbReference type="SUPFAM" id="SSF53474">
    <property type="entry name" value="alpha/beta-Hydrolases"/>
    <property type="match status" value="1"/>
</dbReference>
<feature type="domain" description="Serine hydrolase" evidence="2">
    <location>
        <begin position="193"/>
        <end position="290"/>
    </location>
</feature>
<dbReference type="PANTHER" id="PTHR48070:SF6">
    <property type="entry name" value="ESTERASE OVCA2"/>
    <property type="match status" value="1"/>
</dbReference>
<evidence type="ECO:0000313" key="3">
    <source>
        <dbReference type="EMBL" id="CAE8623801.1"/>
    </source>
</evidence>
<accession>A0A813GLP1</accession>
<dbReference type="Proteomes" id="UP000654075">
    <property type="component" value="Unassembled WGS sequence"/>
</dbReference>
<dbReference type="GO" id="GO:0005634">
    <property type="term" value="C:nucleus"/>
    <property type="evidence" value="ECO:0007669"/>
    <property type="project" value="TreeGrafter"/>
</dbReference>
<reference evidence="3" key="1">
    <citation type="submission" date="2021-02" db="EMBL/GenBank/DDBJ databases">
        <authorList>
            <person name="Dougan E. K."/>
            <person name="Rhodes N."/>
            <person name="Thang M."/>
            <person name="Chan C."/>
        </authorList>
    </citation>
    <scope>NUCLEOTIDE SEQUENCE</scope>
</reference>
<proteinExistence type="predicted"/>
<dbReference type="Pfam" id="PF03959">
    <property type="entry name" value="FSH1"/>
    <property type="match status" value="1"/>
</dbReference>
<dbReference type="OrthoDB" id="285147at2759"/>
<dbReference type="InterPro" id="IPR050593">
    <property type="entry name" value="LovG"/>
</dbReference>
<feature type="non-terminal residue" evidence="3">
    <location>
        <position position="351"/>
    </location>
</feature>
<protein>
    <recommendedName>
        <fullName evidence="2">Serine hydrolase domain-containing protein</fullName>
    </recommendedName>
</protein>
<keyword evidence="4" id="KW-1185">Reference proteome</keyword>
<dbReference type="InterPro" id="IPR005645">
    <property type="entry name" value="FSH-like_dom"/>
</dbReference>
<evidence type="ECO:0000256" key="1">
    <source>
        <dbReference type="ARBA" id="ARBA00022801"/>
    </source>
</evidence>
<organism evidence="3 4">
    <name type="scientific">Polarella glacialis</name>
    <name type="common">Dinoflagellate</name>
    <dbReference type="NCBI Taxonomy" id="89957"/>
    <lineage>
        <taxon>Eukaryota</taxon>
        <taxon>Sar</taxon>
        <taxon>Alveolata</taxon>
        <taxon>Dinophyceae</taxon>
        <taxon>Suessiales</taxon>
        <taxon>Suessiaceae</taxon>
        <taxon>Polarella</taxon>
    </lineage>
</organism>
<dbReference type="GO" id="GO:0005737">
    <property type="term" value="C:cytoplasm"/>
    <property type="evidence" value="ECO:0007669"/>
    <property type="project" value="TreeGrafter"/>
</dbReference>
<keyword evidence="1" id="KW-0378">Hydrolase</keyword>
<dbReference type="AlphaFoldDB" id="A0A813GLP1"/>
<gene>
    <name evidence="3" type="ORF">PGLA1383_LOCUS41015</name>
</gene>
<evidence type="ECO:0000259" key="2">
    <source>
        <dbReference type="Pfam" id="PF03959"/>
    </source>
</evidence>
<dbReference type="InterPro" id="IPR029058">
    <property type="entry name" value="AB_hydrolase_fold"/>
</dbReference>
<dbReference type="PANTHER" id="PTHR48070">
    <property type="entry name" value="ESTERASE OVCA2"/>
    <property type="match status" value="1"/>
</dbReference>
<dbReference type="GO" id="GO:0016787">
    <property type="term" value="F:hydrolase activity"/>
    <property type="evidence" value="ECO:0007669"/>
    <property type="project" value="UniProtKB-KW"/>
</dbReference>
<evidence type="ECO:0000313" key="4">
    <source>
        <dbReference type="Proteomes" id="UP000654075"/>
    </source>
</evidence>